<proteinExistence type="predicted"/>
<dbReference type="EMBL" id="QAYG01000003">
    <property type="protein sequence ID" value="PTW60850.1"/>
    <property type="molecule type" value="Genomic_DNA"/>
</dbReference>
<evidence type="ECO:0000313" key="1">
    <source>
        <dbReference type="EMBL" id="PTW60850.1"/>
    </source>
</evidence>
<accession>A0A2T5VAS1</accession>
<dbReference type="InterPro" id="IPR045442">
    <property type="entry name" value="DUF6505"/>
</dbReference>
<gene>
    <name evidence="1" type="ORF">C8N35_10329</name>
</gene>
<organism evidence="1 2">
    <name type="scientific">Breoghania corrubedonensis</name>
    <dbReference type="NCBI Taxonomy" id="665038"/>
    <lineage>
        <taxon>Bacteria</taxon>
        <taxon>Pseudomonadati</taxon>
        <taxon>Pseudomonadota</taxon>
        <taxon>Alphaproteobacteria</taxon>
        <taxon>Hyphomicrobiales</taxon>
        <taxon>Stappiaceae</taxon>
        <taxon>Breoghania</taxon>
    </lineage>
</organism>
<keyword evidence="2" id="KW-1185">Reference proteome</keyword>
<dbReference type="AlphaFoldDB" id="A0A2T5VAS1"/>
<dbReference type="OrthoDB" id="7355897at2"/>
<dbReference type="Proteomes" id="UP000244081">
    <property type="component" value="Unassembled WGS sequence"/>
</dbReference>
<reference evidence="1 2" key="1">
    <citation type="submission" date="2018-04" db="EMBL/GenBank/DDBJ databases">
        <title>Genomic Encyclopedia of Archaeal and Bacterial Type Strains, Phase II (KMG-II): from individual species to whole genera.</title>
        <authorList>
            <person name="Goeker M."/>
        </authorList>
    </citation>
    <scope>NUCLEOTIDE SEQUENCE [LARGE SCALE GENOMIC DNA]</scope>
    <source>
        <strain evidence="1 2">DSM 23382</strain>
    </source>
</reference>
<sequence length="165" mass="17840">MPRFLRTIRLDHSDIQVFERAAEPGEWAVPGGFAFCETEPAEITGKLRQAFSNGFLSLESFGRSSLVQVTEIGQSELEGLVEALAAHFVAIYGAPDMAAALPVARGEIAFACELAQGQSPGVLLAVSRDYEEEGGIREAFRVVTPFDAAEDQHARVWDVVEDANG</sequence>
<dbReference type="RefSeq" id="WP_107989689.1">
    <property type="nucleotide sequence ID" value="NZ_QAYG01000003.1"/>
</dbReference>
<comment type="caution">
    <text evidence="1">The sequence shown here is derived from an EMBL/GenBank/DDBJ whole genome shotgun (WGS) entry which is preliminary data.</text>
</comment>
<dbReference type="Pfam" id="PF20115">
    <property type="entry name" value="DUF6505"/>
    <property type="match status" value="1"/>
</dbReference>
<name>A0A2T5VAS1_9HYPH</name>
<protein>
    <submittedName>
        <fullName evidence="1">Uncharacterized protein</fullName>
    </submittedName>
</protein>
<evidence type="ECO:0000313" key="2">
    <source>
        <dbReference type="Proteomes" id="UP000244081"/>
    </source>
</evidence>